<gene>
    <name evidence="5" type="ORF">Q760_06685</name>
</gene>
<proteinExistence type="inferred from homology"/>
<dbReference type="AlphaFoldDB" id="A0A0A0B8W8"/>
<dbReference type="SUPFAM" id="SSF51735">
    <property type="entry name" value="NAD(P)-binding Rossmann-fold domains"/>
    <property type="match status" value="1"/>
</dbReference>
<evidence type="ECO:0000256" key="3">
    <source>
        <dbReference type="RuleBase" id="RU000363"/>
    </source>
</evidence>
<dbReference type="InterPro" id="IPR036291">
    <property type="entry name" value="NAD(P)-bd_dom_sf"/>
</dbReference>
<name>A0A0A0B8W8_9CELL</name>
<comment type="similarity">
    <text evidence="1 3">Belongs to the short-chain dehydrogenases/reductases (SDR) family.</text>
</comment>
<dbReference type="PANTHER" id="PTHR44196">
    <property type="entry name" value="DEHYDROGENASE/REDUCTASE SDR FAMILY MEMBER 7B"/>
    <property type="match status" value="1"/>
</dbReference>
<keyword evidence="6" id="KW-1185">Reference proteome</keyword>
<dbReference type="PANTHER" id="PTHR44196:SF2">
    <property type="entry name" value="SHORT-CHAIN DEHYDROGENASE-RELATED"/>
    <property type="match status" value="1"/>
</dbReference>
<accession>A0A0A0B8W8</accession>
<dbReference type="PRINTS" id="PR00081">
    <property type="entry name" value="GDHRDH"/>
</dbReference>
<dbReference type="PRINTS" id="PR00080">
    <property type="entry name" value="SDRFAMILY"/>
</dbReference>
<dbReference type="InterPro" id="IPR002347">
    <property type="entry name" value="SDR_fam"/>
</dbReference>
<organism evidence="5 6">
    <name type="scientific">Cellulomonas cellasea DSM 20118</name>
    <dbReference type="NCBI Taxonomy" id="1408250"/>
    <lineage>
        <taxon>Bacteria</taxon>
        <taxon>Bacillati</taxon>
        <taxon>Actinomycetota</taxon>
        <taxon>Actinomycetes</taxon>
        <taxon>Micrococcales</taxon>
        <taxon>Cellulomonadaceae</taxon>
        <taxon>Cellulomonas</taxon>
    </lineage>
</organism>
<dbReference type="GO" id="GO:0016491">
    <property type="term" value="F:oxidoreductase activity"/>
    <property type="evidence" value="ECO:0007669"/>
    <property type="project" value="UniProtKB-KW"/>
</dbReference>
<keyword evidence="2" id="KW-0560">Oxidoreductase</keyword>
<dbReference type="PIRSF" id="PIRSF000126">
    <property type="entry name" value="11-beta-HSD1"/>
    <property type="match status" value="1"/>
</dbReference>
<dbReference type="Pfam" id="PF00106">
    <property type="entry name" value="adh_short"/>
    <property type="match status" value="1"/>
</dbReference>
<dbReference type="RefSeq" id="WP_034626100.1">
    <property type="nucleotide sequence ID" value="NZ_AXNT01000018.1"/>
</dbReference>
<reference evidence="5 6" key="1">
    <citation type="submission" date="2013-10" db="EMBL/GenBank/DDBJ databases">
        <authorList>
            <person name="Wang G."/>
            <person name="Zhuang W."/>
        </authorList>
    </citation>
    <scope>NUCLEOTIDE SEQUENCE [LARGE SCALE GENOMIC DNA]</scope>
    <source>
        <strain evidence="5 6">DSM 20118</strain>
    </source>
</reference>
<evidence type="ECO:0000313" key="6">
    <source>
        <dbReference type="Proteomes" id="UP000029833"/>
    </source>
</evidence>
<dbReference type="OrthoDB" id="9797538at2"/>
<dbReference type="SMART" id="SM00822">
    <property type="entry name" value="PKS_KR"/>
    <property type="match status" value="1"/>
</dbReference>
<dbReference type="STRING" id="1408250.Q760_06685"/>
<evidence type="ECO:0000259" key="4">
    <source>
        <dbReference type="SMART" id="SM00822"/>
    </source>
</evidence>
<feature type="domain" description="Ketoreductase" evidence="4">
    <location>
        <begin position="9"/>
        <end position="189"/>
    </location>
</feature>
<dbReference type="GO" id="GO:0016020">
    <property type="term" value="C:membrane"/>
    <property type="evidence" value="ECO:0007669"/>
    <property type="project" value="TreeGrafter"/>
</dbReference>
<evidence type="ECO:0000256" key="2">
    <source>
        <dbReference type="ARBA" id="ARBA00023002"/>
    </source>
</evidence>
<comment type="caution">
    <text evidence="5">The sequence shown here is derived from an EMBL/GenBank/DDBJ whole genome shotgun (WGS) entry which is preliminary data.</text>
</comment>
<dbReference type="Gene3D" id="3.40.50.720">
    <property type="entry name" value="NAD(P)-binding Rossmann-like Domain"/>
    <property type="match status" value="1"/>
</dbReference>
<evidence type="ECO:0000256" key="1">
    <source>
        <dbReference type="ARBA" id="ARBA00006484"/>
    </source>
</evidence>
<sequence>MTAVDYRHQTTLVTGASSGIGAEFARQLAARGSDLVLVARRRERLDALAAELVAAHGIRATAVPLDLGEPSAVADLVAELDRQGLRVTGLVNNAGFATHSPFHDEDPDRVREEITLNVLALVELTHALIDDLRAAGTGVLVNLSSLAAYQGNPNLAVYGATKAFVLSFTEALWGEARGTGLRVLALSPGATETEFFDVAQWRTSGGGSRRQTAEEVVATALRTLDRRNPPPSVVTGAANRAFVAVSRLVTRRRLALLMGSLMRRPEDDPVPTRTRRVRGR</sequence>
<dbReference type="CDD" id="cd05233">
    <property type="entry name" value="SDR_c"/>
    <property type="match status" value="1"/>
</dbReference>
<protein>
    <submittedName>
        <fullName evidence="5">Oxidoreductase</fullName>
    </submittedName>
</protein>
<dbReference type="InterPro" id="IPR057326">
    <property type="entry name" value="KR_dom"/>
</dbReference>
<dbReference type="Proteomes" id="UP000029833">
    <property type="component" value="Unassembled WGS sequence"/>
</dbReference>
<dbReference type="EMBL" id="AXNT01000018">
    <property type="protein sequence ID" value="KGM03320.1"/>
    <property type="molecule type" value="Genomic_DNA"/>
</dbReference>
<evidence type="ECO:0000313" key="5">
    <source>
        <dbReference type="EMBL" id="KGM03320.1"/>
    </source>
</evidence>